<organism evidence="15 16">
    <name type="scientific">Metarhizium album (strain ARSEF 1941)</name>
    <dbReference type="NCBI Taxonomy" id="1081103"/>
    <lineage>
        <taxon>Eukaryota</taxon>
        <taxon>Fungi</taxon>
        <taxon>Dikarya</taxon>
        <taxon>Ascomycota</taxon>
        <taxon>Pezizomycotina</taxon>
        <taxon>Sordariomycetes</taxon>
        <taxon>Hypocreomycetidae</taxon>
        <taxon>Hypocreales</taxon>
        <taxon>Clavicipitaceae</taxon>
        <taxon>Metarhizium</taxon>
    </lineage>
</organism>
<comment type="subcellular location">
    <subcellularLocation>
        <location evidence="3">Secreted</location>
        <location evidence="3">Extracellular space</location>
    </subcellularLocation>
</comment>
<dbReference type="RefSeq" id="XP_040681629.1">
    <property type="nucleotide sequence ID" value="XM_040820141.1"/>
</dbReference>
<dbReference type="InterPro" id="IPR023828">
    <property type="entry name" value="Peptidase_S8_Ser-AS"/>
</dbReference>
<dbReference type="GO" id="GO:0008240">
    <property type="term" value="F:tripeptidyl-peptidase activity"/>
    <property type="evidence" value="ECO:0007669"/>
    <property type="project" value="UniProtKB-EC"/>
</dbReference>
<dbReference type="GeneID" id="63735797"/>
<dbReference type="InterPro" id="IPR036852">
    <property type="entry name" value="Peptidase_S8/S53_dom_sf"/>
</dbReference>
<evidence type="ECO:0000256" key="2">
    <source>
        <dbReference type="ARBA" id="ARBA00002451"/>
    </source>
</evidence>
<keyword evidence="5 11" id="KW-0645">Protease</keyword>
<evidence type="ECO:0000259" key="14">
    <source>
        <dbReference type="PROSITE" id="PS51695"/>
    </source>
</evidence>
<evidence type="ECO:0000256" key="10">
    <source>
        <dbReference type="ARBA" id="ARBA00023145"/>
    </source>
</evidence>
<feature type="domain" description="Peptidase S53" evidence="14">
    <location>
        <begin position="222"/>
        <end position="619"/>
    </location>
</feature>
<evidence type="ECO:0000313" key="16">
    <source>
        <dbReference type="Proteomes" id="UP000030816"/>
    </source>
</evidence>
<evidence type="ECO:0000256" key="6">
    <source>
        <dbReference type="ARBA" id="ARBA00022723"/>
    </source>
</evidence>
<dbReference type="SMART" id="SM00944">
    <property type="entry name" value="Pro-kuma_activ"/>
    <property type="match status" value="1"/>
</dbReference>
<evidence type="ECO:0000256" key="9">
    <source>
        <dbReference type="ARBA" id="ARBA00022837"/>
    </source>
</evidence>
<keyword evidence="13" id="KW-0732">Signal</keyword>
<dbReference type="GO" id="GO:0005576">
    <property type="term" value="C:extracellular region"/>
    <property type="evidence" value="ECO:0007669"/>
    <property type="project" value="UniProtKB-SubCell"/>
</dbReference>
<dbReference type="InterPro" id="IPR015366">
    <property type="entry name" value="S53_propep"/>
</dbReference>
<dbReference type="GO" id="GO:0046872">
    <property type="term" value="F:metal ion binding"/>
    <property type="evidence" value="ECO:0007669"/>
    <property type="project" value="UniProtKB-UniRule"/>
</dbReference>
<dbReference type="InterPro" id="IPR030400">
    <property type="entry name" value="Sedolisin_dom"/>
</dbReference>
<evidence type="ECO:0000256" key="13">
    <source>
        <dbReference type="SAM" id="SignalP"/>
    </source>
</evidence>
<comment type="catalytic activity">
    <reaction evidence="1">
        <text>Release of an N-terminal tripeptide from a polypeptide.</text>
        <dbReference type="EC" id="3.4.14.10"/>
    </reaction>
</comment>
<sequence length="619" mass="65902">MKTNLVFLKGLFAGAIAASMGSDTVHEKRDVSSSRWTKREAVDANTKVPVRIALKQKNLDKGMDYLLEVSDPSSAKYGRHYSKDQVVELFAPDEGAINSVKSWLTKSGVSADSMTSPKSKGWVDFQSTVGQLESILKTKYHMYDHIQARNAHMGADEYSLPSDISDLVDFITPGVVMSQTTRPSPEAKRSDGRILRPHKPLSAEAAEFLAAHPNATDSCAEYITPACIKSRYNISDGALHHDSNRMGIFETSDDVYSQEDLDSFYSKYAPRIPQGTGPKKDLIDGATAPVDQDSAGGESDLDLEIAIPIIYPQGAELYEAATRKGDIFNTFLDAVDGSYCNNPGDDPAVDRKTPDEMCGTFKAANVISFSYGTAEADYPVKYLQRQCDEFMKLGLQGTSVVFSSGDDGVARRSGPCLGPDDDIFTPSQQASCPYVTAVGSTVLLAGGEEIATESFSSGGGFSNIWPTPDYQKDAVAASYTTQDGTIPTIGGGIYNRAGRGYPDVAALGDNGVVVVGGRPGTSGGTSMSAPLVAAIFTRINDERIQAGKAPIGFANPALYKNPAMFTDVVKGDQAKGGPDGDGQPSACGNKGFSAVPGWDPVTGLGTPVYPAMLEYFLGL</sequence>
<keyword evidence="7 11" id="KW-0378">Hydrolase</keyword>
<dbReference type="Pfam" id="PF00082">
    <property type="entry name" value="Peptidase_S8"/>
    <property type="match status" value="1"/>
</dbReference>
<comment type="function">
    <text evidence="2">Secreted tripeptidyl-peptidase which degrades proteins at acidic pHs and is involved in virulence.</text>
</comment>
<comment type="caution">
    <text evidence="15">The sequence shown here is derived from an EMBL/GenBank/DDBJ whole genome shotgun (WGS) entry which is preliminary data.</text>
</comment>
<feature type="active site" description="Charge relay system" evidence="11">
    <location>
        <position position="298"/>
    </location>
</feature>
<reference evidence="15 16" key="1">
    <citation type="journal article" date="2014" name="Proc. Natl. Acad. Sci. U.S.A.">
        <title>Trajectory and genomic determinants of fungal-pathogen speciation and host adaptation.</title>
        <authorList>
            <person name="Hu X."/>
            <person name="Xiao G."/>
            <person name="Zheng P."/>
            <person name="Shang Y."/>
            <person name="Su Y."/>
            <person name="Zhang X."/>
            <person name="Liu X."/>
            <person name="Zhan S."/>
            <person name="St Leger R.J."/>
            <person name="Wang C."/>
        </authorList>
    </citation>
    <scope>NUCLEOTIDE SEQUENCE [LARGE SCALE GENOMIC DNA]</scope>
    <source>
        <strain evidence="15 16">ARSEF 1941</strain>
    </source>
</reference>
<evidence type="ECO:0000256" key="1">
    <source>
        <dbReference type="ARBA" id="ARBA00001910"/>
    </source>
</evidence>
<dbReference type="PANTHER" id="PTHR14218:SF19">
    <property type="entry name" value="SERINE PROTEASE AORO, PUTATIVE (AFU_ORTHOLOGUE AFUA_6G10250)-RELATED"/>
    <property type="match status" value="1"/>
</dbReference>
<dbReference type="InterPro" id="IPR000209">
    <property type="entry name" value="Peptidase_S8/S53_dom"/>
</dbReference>
<evidence type="ECO:0000256" key="11">
    <source>
        <dbReference type="PROSITE-ProRule" id="PRU01032"/>
    </source>
</evidence>
<feature type="active site" description="Charge relay system" evidence="11">
    <location>
        <position position="302"/>
    </location>
</feature>
<keyword evidence="8 11" id="KW-0720">Serine protease</keyword>
<dbReference type="AlphaFoldDB" id="A0A0B2X2P0"/>
<dbReference type="HOGENOM" id="CLU_013783_4_0_1"/>
<evidence type="ECO:0000256" key="7">
    <source>
        <dbReference type="ARBA" id="ARBA00022801"/>
    </source>
</evidence>
<feature type="binding site" evidence="11">
    <location>
        <position position="599"/>
    </location>
    <ligand>
        <name>Ca(2+)</name>
        <dbReference type="ChEBI" id="CHEBI:29108"/>
    </ligand>
</feature>
<feature type="chain" id="PRO_5002079907" description="tripeptidyl-peptidase II" evidence="13">
    <location>
        <begin position="18"/>
        <end position="619"/>
    </location>
</feature>
<evidence type="ECO:0000256" key="3">
    <source>
        <dbReference type="ARBA" id="ARBA00004239"/>
    </source>
</evidence>
<dbReference type="PROSITE" id="PS00138">
    <property type="entry name" value="SUBTILASE_SER"/>
    <property type="match status" value="1"/>
</dbReference>
<keyword evidence="10" id="KW-0865">Zymogen</keyword>
<dbReference type="GO" id="GO:0006508">
    <property type="term" value="P:proteolysis"/>
    <property type="evidence" value="ECO:0007669"/>
    <property type="project" value="UniProtKB-KW"/>
</dbReference>
<name>A0A0B2X2P0_METAS</name>
<feature type="signal peptide" evidence="13">
    <location>
        <begin position="1"/>
        <end position="17"/>
    </location>
</feature>
<dbReference type="EMBL" id="AZHE01000002">
    <property type="protein sequence ID" value="KHO00564.1"/>
    <property type="molecule type" value="Genomic_DNA"/>
</dbReference>
<dbReference type="PANTHER" id="PTHR14218">
    <property type="entry name" value="PROTEASE S8 TRIPEPTIDYL PEPTIDASE I CLN2"/>
    <property type="match status" value="1"/>
</dbReference>
<dbReference type="Pfam" id="PF09286">
    <property type="entry name" value="Pro-kuma_activ"/>
    <property type="match status" value="1"/>
</dbReference>
<proteinExistence type="predicted"/>
<evidence type="ECO:0000256" key="8">
    <source>
        <dbReference type="ARBA" id="ARBA00022825"/>
    </source>
</evidence>
<keyword evidence="9 11" id="KW-0106">Calcium</keyword>
<feature type="binding site" evidence="11">
    <location>
        <position position="567"/>
    </location>
    <ligand>
        <name>Ca(2+)</name>
        <dbReference type="ChEBI" id="CHEBI:29108"/>
    </ligand>
</feature>
<dbReference type="SUPFAM" id="SSF52743">
    <property type="entry name" value="Subtilisin-like"/>
    <property type="match status" value="1"/>
</dbReference>
<feature type="active site" description="Charge relay system" evidence="11">
    <location>
        <position position="526"/>
    </location>
</feature>
<dbReference type="OrthoDB" id="409122at2759"/>
<dbReference type="GO" id="GO:0004252">
    <property type="term" value="F:serine-type endopeptidase activity"/>
    <property type="evidence" value="ECO:0007669"/>
    <property type="project" value="UniProtKB-UniRule"/>
</dbReference>
<dbReference type="Gene3D" id="3.40.50.200">
    <property type="entry name" value="Peptidase S8/S53 domain"/>
    <property type="match status" value="1"/>
</dbReference>
<dbReference type="EC" id="3.4.14.10" evidence="4"/>
<keyword evidence="6 11" id="KW-0479">Metal-binding</keyword>
<dbReference type="Proteomes" id="UP000030816">
    <property type="component" value="Unassembled WGS sequence"/>
</dbReference>
<dbReference type="STRING" id="1081103.A0A0B2X2P0"/>
<comment type="cofactor">
    <cofactor evidence="11">
        <name>Ca(2+)</name>
        <dbReference type="ChEBI" id="CHEBI:29108"/>
    </cofactor>
    <text evidence="11">Binds 1 Ca(2+) ion per subunit.</text>
</comment>
<feature type="region of interest" description="Disordered" evidence="12">
    <location>
        <begin position="275"/>
        <end position="297"/>
    </location>
</feature>
<dbReference type="MEROPS" id="S53.007"/>
<gene>
    <name evidence="15" type="ORF">MAM_01342</name>
</gene>
<feature type="binding site" evidence="11">
    <location>
        <position position="597"/>
    </location>
    <ligand>
        <name>Ca(2+)</name>
        <dbReference type="ChEBI" id="CHEBI:29108"/>
    </ligand>
</feature>
<evidence type="ECO:0000313" key="15">
    <source>
        <dbReference type="EMBL" id="KHO00564.1"/>
    </source>
</evidence>
<dbReference type="InterPro" id="IPR050819">
    <property type="entry name" value="Tripeptidyl-peptidase_I"/>
</dbReference>
<evidence type="ECO:0000256" key="12">
    <source>
        <dbReference type="SAM" id="MobiDB-lite"/>
    </source>
</evidence>
<dbReference type="PROSITE" id="PS51695">
    <property type="entry name" value="SEDOLISIN"/>
    <property type="match status" value="1"/>
</dbReference>
<dbReference type="CDD" id="cd11377">
    <property type="entry name" value="Pro-peptidase_S53"/>
    <property type="match status" value="1"/>
</dbReference>
<keyword evidence="16" id="KW-1185">Reference proteome</keyword>
<protein>
    <recommendedName>
        <fullName evidence="4">tripeptidyl-peptidase II</fullName>
        <ecNumber evidence="4">3.4.14.10</ecNumber>
    </recommendedName>
</protein>
<dbReference type="CDD" id="cd04056">
    <property type="entry name" value="Peptidases_S53"/>
    <property type="match status" value="1"/>
</dbReference>
<evidence type="ECO:0000256" key="5">
    <source>
        <dbReference type="ARBA" id="ARBA00022670"/>
    </source>
</evidence>
<feature type="binding site" evidence="11">
    <location>
        <position position="568"/>
    </location>
    <ligand>
        <name>Ca(2+)</name>
        <dbReference type="ChEBI" id="CHEBI:29108"/>
    </ligand>
</feature>
<dbReference type="SUPFAM" id="SSF54897">
    <property type="entry name" value="Protease propeptides/inhibitors"/>
    <property type="match status" value="1"/>
</dbReference>
<accession>A0A0B2X2P0</accession>
<evidence type="ECO:0000256" key="4">
    <source>
        <dbReference type="ARBA" id="ARBA00012462"/>
    </source>
</evidence>